<protein>
    <submittedName>
        <fullName evidence="3">Zn-ribbon domain-containing OB-fold protein</fullName>
    </submittedName>
</protein>
<dbReference type="Proteomes" id="UP001594288">
    <property type="component" value="Unassembled WGS sequence"/>
</dbReference>
<evidence type="ECO:0000259" key="1">
    <source>
        <dbReference type="Pfam" id="PF01796"/>
    </source>
</evidence>
<dbReference type="Pfam" id="PF01796">
    <property type="entry name" value="OB_ChsH2_C"/>
    <property type="match status" value="1"/>
</dbReference>
<dbReference type="Gene3D" id="6.10.30.10">
    <property type="match status" value="1"/>
</dbReference>
<dbReference type="InterPro" id="IPR052513">
    <property type="entry name" value="Thioester_dehydratase-like"/>
</dbReference>
<dbReference type="EMBL" id="JBHPEI010000040">
    <property type="protein sequence ID" value="MFC1799894.1"/>
    <property type="molecule type" value="Genomic_DNA"/>
</dbReference>
<dbReference type="PANTHER" id="PTHR34075:SF5">
    <property type="entry name" value="BLR3430 PROTEIN"/>
    <property type="match status" value="1"/>
</dbReference>
<keyword evidence="4" id="KW-1185">Reference proteome</keyword>
<organism evidence="3 4">
    <name type="scientific">Eiseniibacteriota bacterium</name>
    <dbReference type="NCBI Taxonomy" id="2212470"/>
    <lineage>
        <taxon>Bacteria</taxon>
        <taxon>Candidatus Eiseniibacteriota</taxon>
    </lineage>
</organism>
<proteinExistence type="predicted"/>
<dbReference type="InterPro" id="IPR022002">
    <property type="entry name" value="ChsH2_Znr"/>
</dbReference>
<sequence>MSTSARYWREIPQRYRYEASKCKGCGAVWFPPRLICSGCGKKEFEDVVLPGTGKVKTFTVIRVAPSEFCDEAPYAVGIVDLDGGPAIQCQIADCEPEDLKTGMAVKIEFRKVKQEGEAGIINYGFKVVPVL</sequence>
<dbReference type="InterPro" id="IPR012340">
    <property type="entry name" value="NA-bd_OB-fold"/>
</dbReference>
<feature type="domain" description="ChsH2 C-terminal OB-fold" evidence="1">
    <location>
        <begin position="47"/>
        <end position="110"/>
    </location>
</feature>
<feature type="domain" description="ChsH2 rubredoxin-like zinc ribbon" evidence="2">
    <location>
        <begin position="10"/>
        <end position="45"/>
    </location>
</feature>
<accession>A0ABV6YPS5</accession>
<reference evidence="3 4" key="1">
    <citation type="submission" date="2024-09" db="EMBL/GenBank/DDBJ databases">
        <authorList>
            <person name="D'Angelo T."/>
        </authorList>
    </citation>
    <scope>NUCLEOTIDE SEQUENCE [LARGE SCALE GENOMIC DNA]</scope>
    <source>
        <strain evidence="3">SAG AM-311-F02</strain>
    </source>
</reference>
<dbReference type="InterPro" id="IPR002878">
    <property type="entry name" value="ChsH2_C"/>
</dbReference>
<evidence type="ECO:0000259" key="2">
    <source>
        <dbReference type="Pfam" id="PF12172"/>
    </source>
</evidence>
<name>A0ABV6YPS5_UNCEI</name>
<evidence type="ECO:0000313" key="3">
    <source>
        <dbReference type="EMBL" id="MFC1799894.1"/>
    </source>
</evidence>
<evidence type="ECO:0000313" key="4">
    <source>
        <dbReference type="Proteomes" id="UP001594288"/>
    </source>
</evidence>
<comment type="caution">
    <text evidence="3">The sequence shown here is derived from an EMBL/GenBank/DDBJ whole genome shotgun (WGS) entry which is preliminary data.</text>
</comment>
<dbReference type="SUPFAM" id="SSF50249">
    <property type="entry name" value="Nucleic acid-binding proteins"/>
    <property type="match status" value="1"/>
</dbReference>
<dbReference type="Pfam" id="PF12172">
    <property type="entry name" value="zf-ChsH2"/>
    <property type="match status" value="1"/>
</dbReference>
<dbReference type="PANTHER" id="PTHR34075">
    <property type="entry name" value="BLR3430 PROTEIN"/>
    <property type="match status" value="1"/>
</dbReference>
<gene>
    <name evidence="3" type="ORF">ACFL2Z_03180</name>
</gene>